<dbReference type="SUPFAM" id="SSF51905">
    <property type="entry name" value="FAD/NAD(P)-binding domain"/>
    <property type="match status" value="1"/>
</dbReference>
<dbReference type="Pfam" id="PF07992">
    <property type="entry name" value="Pyr_redox_2"/>
    <property type="match status" value="1"/>
</dbReference>
<keyword evidence="1" id="KW-0285">Flavoprotein</keyword>
<dbReference type="InterPro" id="IPR050097">
    <property type="entry name" value="Ferredoxin-NADP_redctase_2"/>
</dbReference>
<dbReference type="PRINTS" id="PR00469">
    <property type="entry name" value="PNDRDTASEII"/>
</dbReference>
<dbReference type="InterPro" id="IPR023753">
    <property type="entry name" value="FAD/NAD-binding_dom"/>
</dbReference>
<sequence length="337" mass="34487">MNQKQNQTPDASRTPETPETLDVLIAGGGAAGLAAAVTLARSRRSVAVVDGGQPRNAPAEGVHALLGREGISPAELLAAGRREVTGYGGVVLDGEIAAVRRLEGGEGEDGGGDAGFEATLNDGRVLTARQLLIATGLIDELPPIPGLAEHWGRSVIHCPYCHGWEVRDRSILVLGTSANSVHQALLFSQLSADVRFLADTAHGPGLDAEQARQLAARGVEVITGEAAAVESENGGAPNGEARLAGVRLAGGELLPAEVIVVAPRMLARTEAFEGLGVQTEENPMGRFIPVDASGWTGVPGVWAAGNVADLSAQVGAAAAAGTLAAARLNAELVMERL</sequence>
<evidence type="ECO:0000256" key="1">
    <source>
        <dbReference type="ARBA" id="ARBA00022630"/>
    </source>
</evidence>
<comment type="catalytic activity">
    <reaction evidence="3">
        <text>[thioredoxin]-dithiol + NADP(+) = [thioredoxin]-disulfide + NADPH + H(+)</text>
        <dbReference type="Rhea" id="RHEA:20345"/>
        <dbReference type="Rhea" id="RHEA-COMP:10698"/>
        <dbReference type="Rhea" id="RHEA-COMP:10700"/>
        <dbReference type="ChEBI" id="CHEBI:15378"/>
        <dbReference type="ChEBI" id="CHEBI:29950"/>
        <dbReference type="ChEBI" id="CHEBI:50058"/>
        <dbReference type="ChEBI" id="CHEBI:57783"/>
        <dbReference type="ChEBI" id="CHEBI:58349"/>
        <dbReference type="EC" id="1.8.1.9"/>
    </reaction>
</comment>
<reference evidence="5 6" key="1">
    <citation type="submission" date="2018-07" db="EMBL/GenBank/DDBJ databases">
        <title>Sequencing the genomes of 1000 actinobacteria strains.</title>
        <authorList>
            <person name="Klenk H.-P."/>
        </authorList>
    </citation>
    <scope>NUCLEOTIDE SEQUENCE [LARGE SCALE GENOMIC DNA]</scope>
    <source>
        <strain evidence="5 6">DSM 14442</strain>
    </source>
</reference>
<proteinExistence type="predicted"/>
<name>A0A3D9LFK1_9MICC</name>
<dbReference type="PANTHER" id="PTHR48105">
    <property type="entry name" value="THIOREDOXIN REDUCTASE 1-RELATED-RELATED"/>
    <property type="match status" value="1"/>
</dbReference>
<dbReference type="EMBL" id="QREH01000001">
    <property type="protein sequence ID" value="REE03913.1"/>
    <property type="molecule type" value="Genomic_DNA"/>
</dbReference>
<protein>
    <submittedName>
        <fullName evidence="5">Thioredoxin reductase</fullName>
    </submittedName>
</protein>
<evidence type="ECO:0000313" key="5">
    <source>
        <dbReference type="EMBL" id="REE03913.1"/>
    </source>
</evidence>
<comment type="caution">
    <text evidence="5">The sequence shown here is derived from an EMBL/GenBank/DDBJ whole genome shotgun (WGS) entry which is preliminary data.</text>
</comment>
<dbReference type="AlphaFoldDB" id="A0A3D9LFK1"/>
<keyword evidence="2" id="KW-0560">Oxidoreductase</keyword>
<gene>
    <name evidence="5" type="ORF">C8E99_1734</name>
</gene>
<dbReference type="Gene3D" id="3.50.50.60">
    <property type="entry name" value="FAD/NAD(P)-binding domain"/>
    <property type="match status" value="2"/>
</dbReference>
<dbReference type="RefSeq" id="WP_115931947.1">
    <property type="nucleotide sequence ID" value="NZ_QREH01000001.1"/>
</dbReference>
<dbReference type="InterPro" id="IPR036188">
    <property type="entry name" value="FAD/NAD-bd_sf"/>
</dbReference>
<feature type="domain" description="FAD/NAD(P)-binding" evidence="4">
    <location>
        <begin position="22"/>
        <end position="321"/>
    </location>
</feature>
<accession>A0A3D9LFK1</accession>
<dbReference type="GO" id="GO:0004791">
    <property type="term" value="F:thioredoxin-disulfide reductase (NADPH) activity"/>
    <property type="evidence" value="ECO:0007669"/>
    <property type="project" value="UniProtKB-EC"/>
</dbReference>
<evidence type="ECO:0000256" key="2">
    <source>
        <dbReference type="ARBA" id="ARBA00023002"/>
    </source>
</evidence>
<evidence type="ECO:0000256" key="3">
    <source>
        <dbReference type="ARBA" id="ARBA00048132"/>
    </source>
</evidence>
<dbReference type="OrthoDB" id="9786503at2"/>
<keyword evidence="6" id="KW-1185">Reference proteome</keyword>
<evidence type="ECO:0000313" key="6">
    <source>
        <dbReference type="Proteomes" id="UP000256727"/>
    </source>
</evidence>
<dbReference type="PRINTS" id="PR00368">
    <property type="entry name" value="FADPNR"/>
</dbReference>
<organism evidence="5 6">
    <name type="scientific">Citricoccus muralis</name>
    <dbReference type="NCBI Taxonomy" id="169134"/>
    <lineage>
        <taxon>Bacteria</taxon>
        <taxon>Bacillati</taxon>
        <taxon>Actinomycetota</taxon>
        <taxon>Actinomycetes</taxon>
        <taxon>Micrococcales</taxon>
        <taxon>Micrococcaceae</taxon>
        <taxon>Citricoccus</taxon>
    </lineage>
</organism>
<dbReference type="Proteomes" id="UP000256727">
    <property type="component" value="Unassembled WGS sequence"/>
</dbReference>
<evidence type="ECO:0000259" key="4">
    <source>
        <dbReference type="Pfam" id="PF07992"/>
    </source>
</evidence>